<name>A0AAJ1BBK8_9ACTO</name>
<protein>
    <recommendedName>
        <fullName evidence="5">Peptidyl-prolyl cis-trans isomerase</fullName>
        <ecNumber evidence="5">5.2.1.8</ecNumber>
    </recommendedName>
</protein>
<dbReference type="PANTHER" id="PTHR45779:SF7">
    <property type="entry name" value="PEPTIDYLPROLYL ISOMERASE"/>
    <property type="match status" value="1"/>
</dbReference>
<evidence type="ECO:0000313" key="9">
    <source>
        <dbReference type="Proteomes" id="UP001200537"/>
    </source>
</evidence>
<dbReference type="Proteomes" id="UP001200537">
    <property type="component" value="Unassembled WGS sequence"/>
</dbReference>
<evidence type="ECO:0000256" key="5">
    <source>
        <dbReference type="RuleBase" id="RU003915"/>
    </source>
</evidence>
<dbReference type="EC" id="5.2.1.8" evidence="5"/>
<dbReference type="AlphaFoldDB" id="A0AAJ1BBK8"/>
<proteinExistence type="inferred from homology"/>
<organism evidence="8 9">
    <name type="scientific">Varibaculum cambriense</name>
    <dbReference type="NCBI Taxonomy" id="184870"/>
    <lineage>
        <taxon>Bacteria</taxon>
        <taxon>Bacillati</taxon>
        <taxon>Actinomycetota</taxon>
        <taxon>Actinomycetes</taxon>
        <taxon>Actinomycetales</taxon>
        <taxon>Actinomycetaceae</taxon>
        <taxon>Varibaculum</taxon>
    </lineage>
</organism>
<comment type="catalytic activity">
    <reaction evidence="1 4 5">
        <text>[protein]-peptidylproline (omega=180) = [protein]-peptidylproline (omega=0)</text>
        <dbReference type="Rhea" id="RHEA:16237"/>
        <dbReference type="Rhea" id="RHEA-COMP:10747"/>
        <dbReference type="Rhea" id="RHEA-COMP:10748"/>
        <dbReference type="ChEBI" id="CHEBI:83833"/>
        <dbReference type="ChEBI" id="CHEBI:83834"/>
        <dbReference type="EC" id="5.2.1.8"/>
    </reaction>
</comment>
<evidence type="ECO:0000256" key="4">
    <source>
        <dbReference type="PROSITE-ProRule" id="PRU00277"/>
    </source>
</evidence>
<dbReference type="InterPro" id="IPR044609">
    <property type="entry name" value="FKBP2/11"/>
</dbReference>
<keyword evidence="2 4" id="KW-0697">Rotamase</keyword>
<evidence type="ECO:0000259" key="7">
    <source>
        <dbReference type="PROSITE" id="PS50059"/>
    </source>
</evidence>
<dbReference type="EMBL" id="JAKNHJ010000009">
    <property type="protein sequence ID" value="MCG4617923.1"/>
    <property type="molecule type" value="Genomic_DNA"/>
</dbReference>
<dbReference type="RefSeq" id="WP_238128006.1">
    <property type="nucleotide sequence ID" value="NZ_JAKNHJ010000009.1"/>
</dbReference>
<dbReference type="PROSITE" id="PS50059">
    <property type="entry name" value="FKBP_PPIASE"/>
    <property type="match status" value="1"/>
</dbReference>
<dbReference type="SUPFAM" id="SSF54534">
    <property type="entry name" value="FKBP-like"/>
    <property type="match status" value="1"/>
</dbReference>
<dbReference type="InterPro" id="IPR046357">
    <property type="entry name" value="PPIase_dom_sf"/>
</dbReference>
<dbReference type="Gene3D" id="3.10.50.40">
    <property type="match status" value="1"/>
</dbReference>
<sequence>MKRRLSTSVAAIALLGALLGAGLTGCSSDGSFSDFGVKVEGEYGKTPTVSAGEGTAPKELKVGTVKAGEGEACGADAVLKVNYHGQLWDGKKFDSSFDRGNPAIFSLKQVVPGWGQGLKNAKPGSRTLLVIPPELGYGEQAMGDIPAGSTLVFVVDTLKCFSASQMKKGEEQLAQAKATGKTLPGLEVSGKLGEKPVLKVNAGQLAKDRAVSVLATGNGAALKADDVVIVHQSWLDQQGKTVSTWDSNTPMTLQGEKTLAELKLDKELVGKNVGSRLALSTMQDGQAVALVMDIVGTL</sequence>
<dbReference type="InterPro" id="IPR001179">
    <property type="entry name" value="PPIase_FKBP_dom"/>
</dbReference>
<comment type="caution">
    <text evidence="8">The sequence shown here is derived from an EMBL/GenBank/DDBJ whole genome shotgun (WGS) entry which is preliminary data.</text>
</comment>
<gene>
    <name evidence="8" type="ORF">L0M99_05385</name>
</gene>
<evidence type="ECO:0000256" key="1">
    <source>
        <dbReference type="ARBA" id="ARBA00000971"/>
    </source>
</evidence>
<feature type="signal peptide" evidence="6">
    <location>
        <begin position="1"/>
        <end position="20"/>
    </location>
</feature>
<reference evidence="8" key="1">
    <citation type="submission" date="2022-01" db="EMBL/GenBank/DDBJ databases">
        <title>Collection of gut derived symbiotic bacterial strains cultured from healthy donors.</title>
        <authorList>
            <person name="Lin H."/>
            <person name="Kohout C."/>
            <person name="Waligurski E."/>
            <person name="Pamer E.G."/>
        </authorList>
    </citation>
    <scope>NUCLEOTIDE SEQUENCE</scope>
    <source>
        <strain evidence="8">DFI.7.46</strain>
    </source>
</reference>
<evidence type="ECO:0000256" key="3">
    <source>
        <dbReference type="ARBA" id="ARBA00023235"/>
    </source>
</evidence>
<feature type="domain" description="PPIase FKBP-type" evidence="7">
    <location>
        <begin position="76"/>
        <end position="161"/>
    </location>
</feature>
<comment type="similarity">
    <text evidence="5">Belongs to the FKBP-type PPIase family.</text>
</comment>
<evidence type="ECO:0000256" key="6">
    <source>
        <dbReference type="SAM" id="SignalP"/>
    </source>
</evidence>
<evidence type="ECO:0000256" key="2">
    <source>
        <dbReference type="ARBA" id="ARBA00023110"/>
    </source>
</evidence>
<dbReference type="PROSITE" id="PS51257">
    <property type="entry name" value="PROKAR_LIPOPROTEIN"/>
    <property type="match status" value="1"/>
</dbReference>
<keyword evidence="3 4" id="KW-0413">Isomerase</keyword>
<dbReference type="PANTHER" id="PTHR45779">
    <property type="entry name" value="PEPTIDYLPROLYL ISOMERASE"/>
    <property type="match status" value="1"/>
</dbReference>
<dbReference type="GO" id="GO:0003755">
    <property type="term" value="F:peptidyl-prolyl cis-trans isomerase activity"/>
    <property type="evidence" value="ECO:0007669"/>
    <property type="project" value="UniProtKB-UniRule"/>
</dbReference>
<accession>A0AAJ1BBK8</accession>
<evidence type="ECO:0000313" key="8">
    <source>
        <dbReference type="EMBL" id="MCG4617923.1"/>
    </source>
</evidence>
<keyword evidence="6" id="KW-0732">Signal</keyword>
<dbReference type="Pfam" id="PF00254">
    <property type="entry name" value="FKBP_C"/>
    <property type="match status" value="1"/>
</dbReference>
<feature type="chain" id="PRO_5042509181" description="Peptidyl-prolyl cis-trans isomerase" evidence="6">
    <location>
        <begin position="21"/>
        <end position="298"/>
    </location>
</feature>